<name>A9IEB5_BORPD</name>
<gene>
    <name evidence="7" type="ordered locus">Bpet1386</name>
</gene>
<feature type="transmembrane region" description="Helical" evidence="5">
    <location>
        <begin position="304"/>
        <end position="322"/>
    </location>
</feature>
<evidence type="ECO:0000256" key="1">
    <source>
        <dbReference type="ARBA" id="ARBA00004141"/>
    </source>
</evidence>
<evidence type="ECO:0000256" key="2">
    <source>
        <dbReference type="ARBA" id="ARBA00022692"/>
    </source>
</evidence>
<dbReference type="PANTHER" id="PTHR23508">
    <property type="entry name" value="CARBOXYLIC ACID TRANSPORTER PROTEIN HOMOLOG"/>
    <property type="match status" value="1"/>
</dbReference>
<feature type="transmembrane region" description="Helical" evidence="5">
    <location>
        <begin position="329"/>
        <end position="347"/>
    </location>
</feature>
<feature type="transmembrane region" description="Helical" evidence="5">
    <location>
        <begin position="95"/>
        <end position="114"/>
    </location>
</feature>
<dbReference type="SUPFAM" id="SSF103473">
    <property type="entry name" value="MFS general substrate transporter"/>
    <property type="match status" value="1"/>
</dbReference>
<keyword evidence="3 5" id="KW-1133">Transmembrane helix</keyword>
<protein>
    <submittedName>
        <fullName evidence="7">N-hydroxybenzoate transporter</fullName>
    </submittedName>
</protein>
<feature type="transmembrane region" description="Helical" evidence="5">
    <location>
        <begin position="353"/>
        <end position="376"/>
    </location>
</feature>
<dbReference type="PROSITE" id="PS00217">
    <property type="entry name" value="SUGAR_TRANSPORT_2"/>
    <property type="match status" value="1"/>
</dbReference>
<feature type="transmembrane region" description="Helical" evidence="5">
    <location>
        <begin position="265"/>
        <end position="284"/>
    </location>
</feature>
<dbReference type="STRING" id="94624.Bpet1386"/>
<dbReference type="InterPro" id="IPR011701">
    <property type="entry name" value="MFS"/>
</dbReference>
<dbReference type="PANTHER" id="PTHR23508:SF10">
    <property type="entry name" value="CARBOXYLIC ACID TRANSPORTER PROTEIN HOMOLOG"/>
    <property type="match status" value="1"/>
</dbReference>
<feature type="transmembrane region" description="Helical" evidence="5">
    <location>
        <begin position="152"/>
        <end position="173"/>
    </location>
</feature>
<accession>A9IEB5</accession>
<feature type="transmembrane region" description="Helical" evidence="5">
    <location>
        <begin position="179"/>
        <end position="203"/>
    </location>
</feature>
<dbReference type="InterPro" id="IPR005829">
    <property type="entry name" value="Sugar_transporter_CS"/>
</dbReference>
<feature type="transmembrane region" description="Helical" evidence="5">
    <location>
        <begin position="388"/>
        <end position="412"/>
    </location>
</feature>
<feature type="transmembrane region" description="Helical" evidence="5">
    <location>
        <begin position="29"/>
        <end position="58"/>
    </location>
</feature>
<reference evidence="7 8" key="1">
    <citation type="journal article" date="2008" name="BMC Genomics">
        <title>The missing link: Bordetella petrii is endowed with both the metabolic versatility of environmental bacteria and virulence traits of pathogenic Bordetellae.</title>
        <authorList>
            <person name="Gross R."/>
            <person name="Guzman C.A."/>
            <person name="Sebaihia M."/>
            <person name="Martins Dos Santos V.A."/>
            <person name="Pieper D.H."/>
            <person name="Koebnik R."/>
            <person name="Lechner M."/>
            <person name="Bartels D."/>
            <person name="Buhrmester J."/>
            <person name="Choudhuri J.V."/>
            <person name="Ebensen T."/>
            <person name="Gaigalat L."/>
            <person name="Herrmann S."/>
            <person name="Khachane A.N."/>
            <person name="Larisch C."/>
            <person name="Link S."/>
            <person name="Linke B."/>
            <person name="Meyer F."/>
            <person name="Mormann S."/>
            <person name="Nakunst D."/>
            <person name="Rueckert C."/>
            <person name="Schneiker-Bekel S."/>
            <person name="Schulze K."/>
            <person name="Vorhoelter F.J."/>
            <person name="Yevsa T."/>
            <person name="Engle J.T."/>
            <person name="Goldman W.E."/>
            <person name="Puehler A."/>
            <person name="Goebel U.B."/>
            <person name="Goesmann A."/>
            <person name="Bloecker H."/>
            <person name="Kaiser O."/>
            <person name="Martinez-Arias R."/>
        </authorList>
    </citation>
    <scope>NUCLEOTIDE SEQUENCE [LARGE SCALE GENOMIC DNA]</scope>
    <source>
        <strain evidence="8">ATCC BAA-461 / DSM 12804 / CCUG 43448 / CIP 107267 / Se-1111R</strain>
    </source>
</reference>
<dbReference type="Pfam" id="PF07690">
    <property type="entry name" value="MFS_1"/>
    <property type="match status" value="1"/>
</dbReference>
<dbReference type="PROSITE" id="PS50850">
    <property type="entry name" value="MFS"/>
    <property type="match status" value="1"/>
</dbReference>
<dbReference type="InterPro" id="IPR020846">
    <property type="entry name" value="MFS_dom"/>
</dbReference>
<sequence>MDTSMNSDSQWSIPTLIDNERLGAFQCRIFILCFAIALFDGFDTQAIAFTGPAILSAFNLPAGSLAPILTAGIVGMTIGAMTLGMVGDRIGRRPTIMLSLAIFGAATLATSWAADHQQILALRFIAGLGMGGCTPVLLALAAEYGPARLRGAIMTGVLLGLPAGAMLGGLLAARMLPQIGWEGIFIVGGAVPLAMLVLIAVVLPESLYYRATRGDALGQRYIAKVLSKIVTRPLPPEAHFTVPESAVARAGVRALFADGNARKTVAIWAVYLLNWMAWFMLLSWLPTVLRAAGLPAADAPLGTVIVNAVFIICAIPLSLLLSRVDTRRLLAAMFAVGIVVALGLGFAGQNWTLVFVLAGAAGFGVGGQQIALNYLIVGAYPTALRATATGWSIGMGRAGAIVGSAIGGSFLARGGPRGFFIALAVPLIVAGLAVLSLKLKPTEGGVRPLASH</sequence>
<keyword evidence="8" id="KW-1185">Reference proteome</keyword>
<evidence type="ECO:0000256" key="4">
    <source>
        <dbReference type="ARBA" id="ARBA00023136"/>
    </source>
</evidence>
<dbReference type="GO" id="GO:0046943">
    <property type="term" value="F:carboxylic acid transmembrane transporter activity"/>
    <property type="evidence" value="ECO:0007669"/>
    <property type="project" value="TreeGrafter"/>
</dbReference>
<proteinExistence type="predicted"/>
<dbReference type="Gene3D" id="1.20.1250.20">
    <property type="entry name" value="MFS general substrate transporter like domains"/>
    <property type="match status" value="1"/>
</dbReference>
<keyword evidence="4 5" id="KW-0472">Membrane</keyword>
<evidence type="ECO:0000313" key="7">
    <source>
        <dbReference type="EMBL" id="CAP41721.1"/>
    </source>
</evidence>
<dbReference type="KEGG" id="bpt:Bpet1386"/>
<evidence type="ECO:0000256" key="5">
    <source>
        <dbReference type="SAM" id="Phobius"/>
    </source>
</evidence>
<evidence type="ECO:0000256" key="3">
    <source>
        <dbReference type="ARBA" id="ARBA00022989"/>
    </source>
</evidence>
<feature type="transmembrane region" description="Helical" evidence="5">
    <location>
        <begin position="120"/>
        <end position="140"/>
    </location>
</feature>
<feature type="domain" description="Major facilitator superfamily (MFS) profile" evidence="6">
    <location>
        <begin position="29"/>
        <end position="442"/>
    </location>
</feature>
<dbReference type="Proteomes" id="UP000001225">
    <property type="component" value="Chromosome"/>
</dbReference>
<comment type="subcellular location">
    <subcellularLocation>
        <location evidence="1">Membrane</location>
        <topology evidence="1">Multi-pass membrane protein</topology>
    </subcellularLocation>
</comment>
<keyword evidence="2 5" id="KW-0812">Transmembrane</keyword>
<dbReference type="EMBL" id="AM902716">
    <property type="protein sequence ID" value="CAP41721.1"/>
    <property type="molecule type" value="Genomic_DNA"/>
</dbReference>
<feature type="transmembrane region" description="Helical" evidence="5">
    <location>
        <begin position="418"/>
        <end position="437"/>
    </location>
</feature>
<dbReference type="InterPro" id="IPR036259">
    <property type="entry name" value="MFS_trans_sf"/>
</dbReference>
<evidence type="ECO:0000259" key="6">
    <source>
        <dbReference type="PROSITE" id="PS50850"/>
    </source>
</evidence>
<dbReference type="GO" id="GO:0005886">
    <property type="term" value="C:plasma membrane"/>
    <property type="evidence" value="ECO:0007669"/>
    <property type="project" value="TreeGrafter"/>
</dbReference>
<feature type="transmembrane region" description="Helical" evidence="5">
    <location>
        <begin position="64"/>
        <end position="83"/>
    </location>
</feature>
<dbReference type="eggNOG" id="COG2814">
    <property type="taxonomic scope" value="Bacteria"/>
</dbReference>
<evidence type="ECO:0000313" key="8">
    <source>
        <dbReference type="Proteomes" id="UP000001225"/>
    </source>
</evidence>
<dbReference type="AlphaFoldDB" id="A9IEB5"/>
<organism evidence="7 8">
    <name type="scientific">Bordetella petrii (strain ATCC BAA-461 / DSM 12804 / CCUG 43448 / CIP 107267 / Se-1111R)</name>
    <dbReference type="NCBI Taxonomy" id="340100"/>
    <lineage>
        <taxon>Bacteria</taxon>
        <taxon>Pseudomonadati</taxon>
        <taxon>Pseudomonadota</taxon>
        <taxon>Betaproteobacteria</taxon>
        <taxon>Burkholderiales</taxon>
        <taxon>Alcaligenaceae</taxon>
        <taxon>Bordetella</taxon>
    </lineage>
</organism>